<reference evidence="1 2" key="1">
    <citation type="submission" date="2019-03" db="EMBL/GenBank/DDBJ databases">
        <title>Single cell metagenomics reveals metabolic interactions within the superorganism composed of flagellate Streblomastix strix and complex community of Bacteroidetes bacteria on its surface.</title>
        <authorList>
            <person name="Treitli S.C."/>
            <person name="Kolisko M."/>
            <person name="Husnik F."/>
            <person name="Keeling P."/>
            <person name="Hampl V."/>
        </authorList>
    </citation>
    <scope>NUCLEOTIDE SEQUENCE [LARGE SCALE GENOMIC DNA]</scope>
    <source>
        <strain evidence="1">ST1C</strain>
    </source>
</reference>
<name>A0A5J4UT53_9EUKA</name>
<gene>
    <name evidence="1" type="ORF">EZS28_031342</name>
</gene>
<dbReference type="AlphaFoldDB" id="A0A5J4UT53"/>
<dbReference type="Proteomes" id="UP000324800">
    <property type="component" value="Unassembled WGS sequence"/>
</dbReference>
<proteinExistence type="predicted"/>
<dbReference type="EMBL" id="SNRW01013006">
    <property type="protein sequence ID" value="KAA6373131.1"/>
    <property type="molecule type" value="Genomic_DNA"/>
</dbReference>
<evidence type="ECO:0000313" key="2">
    <source>
        <dbReference type="Proteomes" id="UP000324800"/>
    </source>
</evidence>
<protein>
    <submittedName>
        <fullName evidence="1">Uncharacterized protein</fullName>
    </submittedName>
</protein>
<organism evidence="1 2">
    <name type="scientific">Streblomastix strix</name>
    <dbReference type="NCBI Taxonomy" id="222440"/>
    <lineage>
        <taxon>Eukaryota</taxon>
        <taxon>Metamonada</taxon>
        <taxon>Preaxostyla</taxon>
        <taxon>Oxymonadida</taxon>
        <taxon>Streblomastigidae</taxon>
        <taxon>Streblomastix</taxon>
    </lineage>
</organism>
<accession>A0A5J4UT53</accession>
<evidence type="ECO:0000313" key="1">
    <source>
        <dbReference type="EMBL" id="KAA6373131.1"/>
    </source>
</evidence>
<comment type="caution">
    <text evidence="1">The sequence shown here is derived from an EMBL/GenBank/DDBJ whole genome shotgun (WGS) entry which is preliminary data.</text>
</comment>
<sequence>MIEKSAAQIKLALKKLISQVYVNIIRGDGETVSNSIIEWLIMLFKQQEMDLDKIYQELLLQVMHALMYACASNYVAAEGSEVEK</sequence>